<dbReference type="PANTHER" id="PTHR47370:SF6">
    <property type="entry name" value="N-ACETYLTRANSFERASE HLS1-RELATED"/>
    <property type="match status" value="1"/>
</dbReference>
<evidence type="ECO:0000259" key="1">
    <source>
        <dbReference type="PROSITE" id="PS51186"/>
    </source>
</evidence>
<evidence type="ECO:0000313" key="3">
    <source>
        <dbReference type="Proteomes" id="UP001054252"/>
    </source>
</evidence>
<dbReference type="GO" id="GO:0016747">
    <property type="term" value="F:acyltransferase activity, transferring groups other than amino-acyl groups"/>
    <property type="evidence" value="ECO:0007669"/>
    <property type="project" value="InterPro"/>
</dbReference>
<reference evidence="2 3" key="1">
    <citation type="journal article" date="2021" name="Commun. Biol.">
        <title>The genome of Shorea leprosula (Dipterocarpaceae) highlights the ecological relevance of drought in aseasonal tropical rainforests.</title>
        <authorList>
            <person name="Ng K.K.S."/>
            <person name="Kobayashi M.J."/>
            <person name="Fawcett J.A."/>
            <person name="Hatakeyama M."/>
            <person name="Paape T."/>
            <person name="Ng C.H."/>
            <person name="Ang C.C."/>
            <person name="Tnah L.H."/>
            <person name="Lee C.T."/>
            <person name="Nishiyama T."/>
            <person name="Sese J."/>
            <person name="O'Brien M.J."/>
            <person name="Copetti D."/>
            <person name="Mohd Noor M.I."/>
            <person name="Ong R.C."/>
            <person name="Putra M."/>
            <person name="Sireger I.Z."/>
            <person name="Indrioko S."/>
            <person name="Kosugi Y."/>
            <person name="Izuno A."/>
            <person name="Isagi Y."/>
            <person name="Lee S.L."/>
            <person name="Shimizu K.K."/>
        </authorList>
    </citation>
    <scope>NUCLEOTIDE SEQUENCE [LARGE SCALE GENOMIC DNA]</scope>
    <source>
        <strain evidence="2">214</strain>
    </source>
</reference>
<keyword evidence="3" id="KW-1185">Reference proteome</keyword>
<dbReference type="Proteomes" id="UP001054252">
    <property type="component" value="Unassembled WGS sequence"/>
</dbReference>
<dbReference type="InterPro" id="IPR052810">
    <property type="entry name" value="Plant_NAT"/>
</dbReference>
<dbReference type="EMBL" id="BPVZ01000073">
    <property type="protein sequence ID" value="GKV26961.1"/>
    <property type="molecule type" value="Genomic_DNA"/>
</dbReference>
<comment type="caution">
    <text evidence="2">The sequence shown here is derived from an EMBL/GenBank/DDBJ whole genome shotgun (WGS) entry which is preliminary data.</text>
</comment>
<feature type="domain" description="N-acetyltransferase" evidence="1">
    <location>
        <begin position="1"/>
        <end position="140"/>
    </location>
</feature>
<dbReference type="Pfam" id="PF00583">
    <property type="entry name" value="Acetyltransf_1"/>
    <property type="match status" value="1"/>
</dbReference>
<dbReference type="InterPro" id="IPR000182">
    <property type="entry name" value="GNAT_dom"/>
</dbReference>
<dbReference type="PROSITE" id="PS51186">
    <property type="entry name" value="GNAT"/>
    <property type="match status" value="1"/>
</dbReference>
<dbReference type="Gene3D" id="3.40.630.30">
    <property type="match status" value="1"/>
</dbReference>
<accession>A0AAV5KQN3</accession>
<dbReference type="CDD" id="cd04301">
    <property type="entry name" value="NAT_SF"/>
    <property type="match status" value="1"/>
</dbReference>
<dbReference type="SUPFAM" id="SSF55729">
    <property type="entry name" value="Acyl-CoA N-acyltransferases (Nat)"/>
    <property type="match status" value="1"/>
</dbReference>
<gene>
    <name evidence="2" type="ORF">SLEP1_g36170</name>
</gene>
<dbReference type="AlphaFoldDB" id="A0AAV5KQN3"/>
<dbReference type="PANTHER" id="PTHR47370">
    <property type="entry name" value="ACYL-COA N-ACYLTRANSFERASES (NAT) SUPERFAMILY PROTEIN"/>
    <property type="match status" value="1"/>
</dbReference>
<proteinExistence type="predicted"/>
<evidence type="ECO:0000313" key="2">
    <source>
        <dbReference type="EMBL" id="GKV26961.1"/>
    </source>
</evidence>
<dbReference type="InterPro" id="IPR016181">
    <property type="entry name" value="Acyl_CoA_acyltransferase"/>
</dbReference>
<organism evidence="2 3">
    <name type="scientific">Rubroshorea leprosula</name>
    <dbReference type="NCBI Taxonomy" id="152421"/>
    <lineage>
        <taxon>Eukaryota</taxon>
        <taxon>Viridiplantae</taxon>
        <taxon>Streptophyta</taxon>
        <taxon>Embryophyta</taxon>
        <taxon>Tracheophyta</taxon>
        <taxon>Spermatophyta</taxon>
        <taxon>Magnoliopsida</taxon>
        <taxon>eudicotyledons</taxon>
        <taxon>Gunneridae</taxon>
        <taxon>Pentapetalae</taxon>
        <taxon>rosids</taxon>
        <taxon>malvids</taxon>
        <taxon>Malvales</taxon>
        <taxon>Dipterocarpaceae</taxon>
        <taxon>Rubroshorea</taxon>
    </lineage>
</organism>
<name>A0AAV5KQN3_9ROSI</name>
<sequence>MEKRCEIFGGGGKSSLVADLMGDPICRVRHFPSYIMLVAEYGEEREMVGAIRGCVKTVTRGNSVSAKIAYILGLRVSPTHRRLGIGIKLVQKLEEWCKQNGAEYAYMTTDCTNQPSINLFTRKGGYTKLRTLTMLVQPVHAHHKSLGSGIAIVQLNPRLAESVYREVFADSEFFPKDIEIILRSELSQGTFMAMPKRFLPEWNRKTSILPPSFALLSVWSTKQLFRLQAKGVSLLTYSLCVGSRMLDAWMPWLKLPSFPNVFQQFWVYFLYGLHMEGKYGSRLMKALCAFAHNMARDDEGCGVLAAEVGQKDPLRDVIPHWRKLSPLSEDLLCVKKLNEEEFSERCDPSDWTKSRSPSPMIFVDPRDI</sequence>
<dbReference type="FunFam" id="3.40.630.30:FF:000116">
    <property type="entry name" value="Putative N-acetyltransferase HLS1"/>
    <property type="match status" value="1"/>
</dbReference>
<protein>
    <recommendedName>
        <fullName evidence="1">N-acetyltransferase domain-containing protein</fullName>
    </recommendedName>
</protein>